<comment type="caution">
    <text evidence="3">The sequence shown here is derived from an EMBL/GenBank/DDBJ whole genome shotgun (WGS) entry which is preliminary data.</text>
</comment>
<organism evidence="3 4">
    <name type="scientific">Eucalyptus globulus</name>
    <name type="common">Tasmanian blue gum</name>
    <dbReference type="NCBI Taxonomy" id="34317"/>
    <lineage>
        <taxon>Eukaryota</taxon>
        <taxon>Viridiplantae</taxon>
        <taxon>Streptophyta</taxon>
        <taxon>Embryophyta</taxon>
        <taxon>Tracheophyta</taxon>
        <taxon>Spermatophyta</taxon>
        <taxon>Magnoliopsida</taxon>
        <taxon>eudicotyledons</taxon>
        <taxon>Gunneridae</taxon>
        <taxon>Pentapetalae</taxon>
        <taxon>rosids</taxon>
        <taxon>malvids</taxon>
        <taxon>Myrtales</taxon>
        <taxon>Myrtaceae</taxon>
        <taxon>Myrtoideae</taxon>
        <taxon>Eucalypteae</taxon>
        <taxon>Eucalyptus</taxon>
    </lineage>
</organism>
<dbReference type="Pfam" id="PF04578">
    <property type="entry name" value="DUF594"/>
    <property type="match status" value="1"/>
</dbReference>
<accession>A0ABD3KRH2</accession>
<feature type="transmembrane region" description="Helical" evidence="1">
    <location>
        <begin position="354"/>
        <end position="378"/>
    </location>
</feature>
<feature type="transmembrane region" description="Helical" evidence="1">
    <location>
        <begin position="102"/>
        <end position="122"/>
    </location>
</feature>
<dbReference type="AlphaFoldDB" id="A0ABD3KRH2"/>
<dbReference type="InterPro" id="IPR025315">
    <property type="entry name" value="DUF4220"/>
</dbReference>
<dbReference type="EMBL" id="JBJKBG010000004">
    <property type="protein sequence ID" value="KAL3742108.1"/>
    <property type="molecule type" value="Genomic_DNA"/>
</dbReference>
<sequence>MRNLTEMNRKTAMAPVTIKNCNVTLGNMKSLETPVGMLLQIELLVIFTAFSLLFLFTSGSWRRCCNNGKFGFVIFMSYTLSTYILTYALGLMNDAPFHNELFPIWAVFLMLVLLGSAHSTCTYSLEDNQQWRSYNWQIQIKLIWVIVLIVLYFRRSRSSTMTPIVCLTLILLLKSDERARALMAVSRRSLEGSTKKLYDYTKEEHESRGEFVVNPVSMRGYKYLVSGDEGQVDYVVLAKRFFMKCLRKEAAPAPDEDRLTAEKVWKCGGTLLSSSGDPDNKLKDICLSYALFKLLRLTYAGYSMPQEAHMKTRHLLLKEDSYRRVFRIVEIESSRFFSIFFYTKHSIIFQPGWLLIKLMEFIYIVIGIWATTILLKHYKRPNNNCRLAAMPNGLSVDVLVTSVIIILFIIVEIMQFLFMGFSEWAKVVWICKYVQKKSWQENVRIERMIRAICGVHLLKPWERKLHQYSFLDACFYKPSRLLNNAIMAAYINQTRDGQRQSKPIQLHEEVKKAVFHALKSNYNTKLENGQVSLRKNDVSAKLSWACQLDTQTQVILVWHIATSFCEHQRPVRSNSPEWTNFLVATSLSKYLSYLVAFAPWLLPDRPLFVEYEFNQAIIEARNFFGKCKRVEDRIKDMERERNGSCTHEETIIKQGAWLGNQLINDIKDEKMIWTILADFWVELVLYVAPSDNAKAHLAHLARGGEFVTHLWALLFHAGIKRDHPTKPLNALERSDHF</sequence>
<evidence type="ECO:0000313" key="4">
    <source>
        <dbReference type="Proteomes" id="UP001634007"/>
    </source>
</evidence>
<feature type="transmembrane region" description="Helical" evidence="1">
    <location>
        <begin position="70"/>
        <end position="90"/>
    </location>
</feature>
<evidence type="ECO:0000259" key="2">
    <source>
        <dbReference type="Pfam" id="PF13968"/>
    </source>
</evidence>
<feature type="transmembrane region" description="Helical" evidence="1">
    <location>
        <begin position="134"/>
        <end position="153"/>
    </location>
</feature>
<feature type="transmembrane region" description="Helical" evidence="1">
    <location>
        <begin position="398"/>
        <end position="418"/>
    </location>
</feature>
<dbReference type="PANTHER" id="PTHR31325">
    <property type="entry name" value="OS01G0798800 PROTEIN-RELATED"/>
    <property type="match status" value="1"/>
</dbReference>
<protein>
    <recommendedName>
        <fullName evidence="2">DUF4220 domain-containing protein</fullName>
    </recommendedName>
</protein>
<feature type="transmembrane region" description="Helical" evidence="1">
    <location>
        <begin position="37"/>
        <end position="58"/>
    </location>
</feature>
<feature type="domain" description="DUF4220" evidence="2">
    <location>
        <begin position="77"/>
        <end position="472"/>
    </location>
</feature>
<keyword evidence="1" id="KW-0472">Membrane</keyword>
<name>A0ABD3KRH2_EUCGL</name>
<reference evidence="3 4" key="1">
    <citation type="submission" date="2024-11" db="EMBL/GenBank/DDBJ databases">
        <title>Chromosome-level genome assembly of Eucalyptus globulus Labill. provides insights into its genome evolution.</title>
        <authorList>
            <person name="Li X."/>
        </authorList>
    </citation>
    <scope>NUCLEOTIDE SEQUENCE [LARGE SCALE GENOMIC DNA]</scope>
    <source>
        <strain evidence="3">CL2024</strain>
        <tissue evidence="3">Fresh tender leaves</tissue>
    </source>
</reference>
<keyword evidence="1" id="KW-0812">Transmembrane</keyword>
<dbReference type="InterPro" id="IPR007658">
    <property type="entry name" value="DUF594"/>
</dbReference>
<evidence type="ECO:0000313" key="3">
    <source>
        <dbReference type="EMBL" id="KAL3742108.1"/>
    </source>
</evidence>
<keyword evidence="1" id="KW-1133">Transmembrane helix</keyword>
<gene>
    <name evidence="3" type="ORF">ACJRO7_017569</name>
</gene>
<dbReference type="Pfam" id="PF13968">
    <property type="entry name" value="DUF4220"/>
    <property type="match status" value="1"/>
</dbReference>
<evidence type="ECO:0000256" key="1">
    <source>
        <dbReference type="SAM" id="Phobius"/>
    </source>
</evidence>
<proteinExistence type="predicted"/>
<keyword evidence="4" id="KW-1185">Reference proteome</keyword>
<dbReference type="Proteomes" id="UP001634007">
    <property type="component" value="Unassembled WGS sequence"/>
</dbReference>